<feature type="transmembrane region" description="Helical" evidence="1">
    <location>
        <begin position="38"/>
        <end position="58"/>
    </location>
</feature>
<gene>
    <name evidence="2" type="ORF">J2Z17_003062</name>
</gene>
<feature type="transmembrane region" description="Helical" evidence="1">
    <location>
        <begin position="16"/>
        <end position="32"/>
    </location>
</feature>
<keyword evidence="3" id="KW-1185">Reference proteome</keyword>
<evidence type="ECO:0000313" key="2">
    <source>
        <dbReference type="EMBL" id="MBP1851614.1"/>
    </source>
</evidence>
<evidence type="ECO:0008006" key="4">
    <source>
        <dbReference type="Google" id="ProtNLM"/>
    </source>
</evidence>
<organism evidence="2 3">
    <name type="scientific">Rhizobium halophytocola</name>
    <dbReference type="NCBI Taxonomy" id="735519"/>
    <lineage>
        <taxon>Bacteria</taxon>
        <taxon>Pseudomonadati</taxon>
        <taxon>Pseudomonadota</taxon>
        <taxon>Alphaproteobacteria</taxon>
        <taxon>Hyphomicrobiales</taxon>
        <taxon>Rhizobiaceae</taxon>
        <taxon>Rhizobium/Agrobacterium group</taxon>
        <taxon>Rhizobium</taxon>
    </lineage>
</organism>
<dbReference type="EMBL" id="JAGGJU010000008">
    <property type="protein sequence ID" value="MBP1851614.1"/>
    <property type="molecule type" value="Genomic_DNA"/>
</dbReference>
<accession>A0ABS4E134</accession>
<evidence type="ECO:0000256" key="1">
    <source>
        <dbReference type="SAM" id="Phobius"/>
    </source>
</evidence>
<reference evidence="2 3" key="1">
    <citation type="submission" date="2021-03" db="EMBL/GenBank/DDBJ databases">
        <title>Genomic Encyclopedia of Type Strains, Phase IV (KMG-IV): sequencing the most valuable type-strain genomes for metagenomic binning, comparative biology and taxonomic classification.</title>
        <authorList>
            <person name="Goeker M."/>
        </authorList>
    </citation>
    <scope>NUCLEOTIDE SEQUENCE [LARGE SCALE GENOMIC DNA]</scope>
    <source>
        <strain evidence="2 3">DSM 21600</strain>
    </source>
</reference>
<name>A0ABS4E134_9HYPH</name>
<comment type="caution">
    <text evidence="2">The sequence shown here is derived from an EMBL/GenBank/DDBJ whole genome shotgun (WGS) entry which is preliminary data.</text>
</comment>
<dbReference type="RefSeq" id="WP_209946468.1">
    <property type="nucleotide sequence ID" value="NZ_JAGGJU010000008.1"/>
</dbReference>
<protein>
    <recommendedName>
        <fullName evidence="4">DUF3329 domain-containing protein</fullName>
    </recommendedName>
</protein>
<sequence length="82" mass="9358">MKLQILDPAHPFFKPLWRRILTALFPALWALVEISNGQTGWAIAFLAIAAYAAWELLIRYDPSQHKAPDTSVQQPDREPDET</sequence>
<keyword evidence="1" id="KW-0472">Membrane</keyword>
<proteinExistence type="predicted"/>
<keyword evidence="1" id="KW-1133">Transmembrane helix</keyword>
<dbReference type="Proteomes" id="UP000759443">
    <property type="component" value="Unassembled WGS sequence"/>
</dbReference>
<keyword evidence="1" id="KW-0812">Transmembrane</keyword>
<evidence type="ECO:0000313" key="3">
    <source>
        <dbReference type="Proteomes" id="UP000759443"/>
    </source>
</evidence>